<name>A0AAD5JID0_ACENE</name>
<dbReference type="Proteomes" id="UP001064489">
    <property type="component" value="Chromosome 6"/>
</dbReference>
<keyword evidence="5" id="KW-0675">Receptor</keyword>
<dbReference type="GO" id="GO:0016020">
    <property type="term" value="C:membrane"/>
    <property type="evidence" value="ECO:0007669"/>
    <property type="project" value="UniProtKB-SubCell"/>
</dbReference>
<dbReference type="PROSITE" id="PS51257">
    <property type="entry name" value="PROKAR_LIPOPROTEIN"/>
    <property type="match status" value="1"/>
</dbReference>
<feature type="domain" description="Receptor ligand binding region" evidence="8">
    <location>
        <begin position="53"/>
        <end position="189"/>
    </location>
</feature>
<keyword evidence="6" id="KW-0325">Glycoprotein</keyword>
<comment type="subcellular location">
    <subcellularLocation>
        <location evidence="1">Membrane</location>
        <topology evidence="1">Multi-pass membrane protein</topology>
    </subcellularLocation>
</comment>
<evidence type="ECO:0000313" key="9">
    <source>
        <dbReference type="EMBL" id="KAI9191569.1"/>
    </source>
</evidence>
<dbReference type="InterPro" id="IPR028082">
    <property type="entry name" value="Peripla_BP_I"/>
</dbReference>
<keyword evidence="10" id="KW-1185">Reference proteome</keyword>
<dbReference type="GO" id="GO:0004930">
    <property type="term" value="F:G protein-coupled receptor activity"/>
    <property type="evidence" value="ECO:0007669"/>
    <property type="project" value="InterPro"/>
</dbReference>
<evidence type="ECO:0000313" key="10">
    <source>
        <dbReference type="Proteomes" id="UP001064489"/>
    </source>
</evidence>
<dbReference type="PRINTS" id="PR00248">
    <property type="entry name" value="GPCRMGR"/>
</dbReference>
<dbReference type="Pfam" id="PF01094">
    <property type="entry name" value="ANF_receptor"/>
    <property type="match status" value="1"/>
</dbReference>
<evidence type="ECO:0000259" key="8">
    <source>
        <dbReference type="Pfam" id="PF01094"/>
    </source>
</evidence>
<feature type="signal peptide" evidence="7">
    <location>
        <begin position="1"/>
        <end position="22"/>
    </location>
</feature>
<reference evidence="9" key="2">
    <citation type="submission" date="2023-02" db="EMBL/GenBank/DDBJ databases">
        <authorList>
            <person name="Swenson N.G."/>
            <person name="Wegrzyn J.L."/>
            <person name="Mcevoy S.L."/>
        </authorList>
    </citation>
    <scope>NUCLEOTIDE SEQUENCE</scope>
    <source>
        <strain evidence="9">91603</strain>
        <tissue evidence="9">Leaf</tissue>
    </source>
</reference>
<dbReference type="InterPro" id="IPR000337">
    <property type="entry name" value="GPCR_3"/>
</dbReference>
<feature type="chain" id="PRO_5042188156" description="Receptor ligand binding region domain-containing protein" evidence="7">
    <location>
        <begin position="23"/>
        <end position="200"/>
    </location>
</feature>
<dbReference type="EMBL" id="JAJSOW010000004">
    <property type="protein sequence ID" value="KAI9191569.1"/>
    <property type="molecule type" value="Genomic_DNA"/>
</dbReference>
<evidence type="ECO:0000256" key="1">
    <source>
        <dbReference type="ARBA" id="ARBA00004141"/>
    </source>
</evidence>
<evidence type="ECO:0000256" key="4">
    <source>
        <dbReference type="ARBA" id="ARBA00023136"/>
    </source>
</evidence>
<organism evidence="9 10">
    <name type="scientific">Acer negundo</name>
    <name type="common">Box elder</name>
    <dbReference type="NCBI Taxonomy" id="4023"/>
    <lineage>
        <taxon>Eukaryota</taxon>
        <taxon>Viridiplantae</taxon>
        <taxon>Streptophyta</taxon>
        <taxon>Embryophyta</taxon>
        <taxon>Tracheophyta</taxon>
        <taxon>Spermatophyta</taxon>
        <taxon>Magnoliopsida</taxon>
        <taxon>eudicotyledons</taxon>
        <taxon>Gunneridae</taxon>
        <taxon>Pentapetalae</taxon>
        <taxon>rosids</taxon>
        <taxon>malvids</taxon>
        <taxon>Sapindales</taxon>
        <taxon>Sapindaceae</taxon>
        <taxon>Hippocastanoideae</taxon>
        <taxon>Acereae</taxon>
        <taxon>Acer</taxon>
    </lineage>
</organism>
<evidence type="ECO:0000256" key="6">
    <source>
        <dbReference type="ARBA" id="ARBA00023180"/>
    </source>
</evidence>
<dbReference type="PANTHER" id="PTHR34836">
    <property type="entry name" value="OS06G0188250 PROTEIN"/>
    <property type="match status" value="1"/>
</dbReference>
<keyword evidence="3" id="KW-1133">Transmembrane helix</keyword>
<dbReference type="Gene3D" id="3.40.50.2300">
    <property type="match status" value="1"/>
</dbReference>
<gene>
    <name evidence="9" type="ORF">LWI28_010121</name>
</gene>
<evidence type="ECO:0000256" key="5">
    <source>
        <dbReference type="ARBA" id="ARBA00023170"/>
    </source>
</evidence>
<evidence type="ECO:0000256" key="3">
    <source>
        <dbReference type="ARBA" id="ARBA00022989"/>
    </source>
</evidence>
<comment type="caution">
    <text evidence="9">The sequence shown here is derived from an EMBL/GenBank/DDBJ whole genome shotgun (WGS) entry which is preliminary data.</text>
</comment>
<evidence type="ECO:0000256" key="7">
    <source>
        <dbReference type="SAM" id="SignalP"/>
    </source>
</evidence>
<sequence length="200" mass="22277">MAKPKQFVALMISFVLLTAISCQLSTLKDQVRVGVILDLNSKVGRIAERWISMAHTDFYALNPHYRTRLALLIRNSTSDVVAASQVDLIKNEQVHAIIGPQRSAQAKCVINLGEKAEIPIISFSATSPCLSPTETPFFIRTSHDDSFQVRAIADIVKAYGWREVIPIYEDTDYGNGLIPYLNDAFQAYNASECLIDVSFH</sequence>
<evidence type="ECO:0000256" key="2">
    <source>
        <dbReference type="ARBA" id="ARBA00022692"/>
    </source>
</evidence>
<dbReference type="PANTHER" id="PTHR34836:SF7">
    <property type="entry name" value="RECEPTOR LIGAND BINDING REGION DOMAIN-CONTAINING PROTEIN"/>
    <property type="match status" value="1"/>
</dbReference>
<dbReference type="InterPro" id="IPR015683">
    <property type="entry name" value="Ionotropic_Glu_rcpt"/>
</dbReference>
<keyword evidence="7" id="KW-0732">Signal</keyword>
<keyword evidence="4" id="KW-0472">Membrane</keyword>
<dbReference type="SUPFAM" id="SSF53822">
    <property type="entry name" value="Periplasmic binding protein-like I"/>
    <property type="match status" value="1"/>
</dbReference>
<dbReference type="AlphaFoldDB" id="A0AAD5JID0"/>
<reference evidence="9" key="1">
    <citation type="journal article" date="2022" name="Plant J.">
        <title>Strategies of tolerance reflected in two North American maple genomes.</title>
        <authorList>
            <person name="McEvoy S.L."/>
            <person name="Sezen U.U."/>
            <person name="Trouern-Trend A."/>
            <person name="McMahon S.M."/>
            <person name="Schaberg P.G."/>
            <person name="Yang J."/>
            <person name="Wegrzyn J.L."/>
            <person name="Swenson N.G."/>
        </authorList>
    </citation>
    <scope>NUCLEOTIDE SEQUENCE</scope>
    <source>
        <strain evidence="9">91603</strain>
    </source>
</reference>
<keyword evidence="2" id="KW-0812">Transmembrane</keyword>
<proteinExistence type="predicted"/>
<dbReference type="InterPro" id="IPR001828">
    <property type="entry name" value="ANF_lig-bd_rcpt"/>
</dbReference>
<protein>
    <recommendedName>
        <fullName evidence="8">Receptor ligand binding region domain-containing protein</fullName>
    </recommendedName>
</protein>
<accession>A0AAD5JID0</accession>